<dbReference type="PATRIC" id="fig|883066.3.peg.97"/>
<evidence type="ECO:0000313" key="2">
    <source>
        <dbReference type="Proteomes" id="UP000009888"/>
    </source>
</evidence>
<accession>K9EJH4</accession>
<dbReference type="InterPro" id="IPR036736">
    <property type="entry name" value="ACP-like_sf"/>
</dbReference>
<dbReference type="RefSeq" id="WP_007000312.1">
    <property type="nucleotide sequence ID" value="NZ_JH992955.1"/>
</dbReference>
<dbReference type="AlphaFoldDB" id="K9EJH4"/>
<dbReference type="SUPFAM" id="SSF47336">
    <property type="entry name" value="ACP-like"/>
    <property type="match status" value="1"/>
</dbReference>
<sequence>MDQISSEKEKLSLDEVAAQALEREGFAEVGPDFAFAEADCITRWSVAVALEEAARRTIPDERIRAAGTVRKLVDLFEL</sequence>
<name>K9EJH4_9ACTO</name>
<dbReference type="EMBL" id="AGWL01000001">
    <property type="protein sequence ID" value="EKU96006.1"/>
    <property type="molecule type" value="Genomic_DNA"/>
</dbReference>
<gene>
    <name evidence="1" type="ORF">HMPREF9233_00094</name>
</gene>
<evidence type="ECO:0000313" key="1">
    <source>
        <dbReference type="EMBL" id="EKU96006.1"/>
    </source>
</evidence>
<reference evidence="1 2" key="1">
    <citation type="submission" date="2012-09" db="EMBL/GenBank/DDBJ databases">
        <title>The Genome Sequence of Actinobaculum massiliae ACS-171-V-COL2.</title>
        <authorList>
            <consortium name="The Broad Institute Genome Sequencing Platform"/>
            <person name="Earl A."/>
            <person name="Ward D."/>
            <person name="Feldgarden M."/>
            <person name="Gevers D."/>
            <person name="Saerens B."/>
            <person name="Vaneechoutte M."/>
            <person name="Walker B."/>
            <person name="Young S.K."/>
            <person name="Zeng Q."/>
            <person name="Gargeya S."/>
            <person name="Fitzgerald M."/>
            <person name="Haas B."/>
            <person name="Abouelleil A."/>
            <person name="Alvarado L."/>
            <person name="Arachchi H.M."/>
            <person name="Berlin A."/>
            <person name="Chapman S.B."/>
            <person name="Goldberg J."/>
            <person name="Griggs A."/>
            <person name="Gujja S."/>
            <person name="Hansen M."/>
            <person name="Howarth C."/>
            <person name="Imamovic A."/>
            <person name="Larimer J."/>
            <person name="McCowen C."/>
            <person name="Montmayeur A."/>
            <person name="Murphy C."/>
            <person name="Neiman D."/>
            <person name="Pearson M."/>
            <person name="Priest M."/>
            <person name="Roberts A."/>
            <person name="Saif S."/>
            <person name="Shea T."/>
            <person name="Sisk P."/>
            <person name="Sykes S."/>
            <person name="Wortman J."/>
            <person name="Nusbaum C."/>
            <person name="Birren B."/>
        </authorList>
    </citation>
    <scope>NUCLEOTIDE SEQUENCE [LARGE SCALE GENOMIC DNA]</scope>
    <source>
        <strain evidence="2">ACS-171-V-Col2</strain>
    </source>
</reference>
<proteinExistence type="predicted"/>
<dbReference type="STRING" id="202789.GCA_001457435_00165"/>
<organism evidence="1 2">
    <name type="scientific">Actinobaculum massiliense ACS-171-V-Col2</name>
    <dbReference type="NCBI Taxonomy" id="883066"/>
    <lineage>
        <taxon>Bacteria</taxon>
        <taxon>Bacillati</taxon>
        <taxon>Actinomycetota</taxon>
        <taxon>Actinomycetes</taxon>
        <taxon>Actinomycetales</taxon>
        <taxon>Actinomycetaceae</taxon>
        <taxon>Actinobaculum</taxon>
    </lineage>
</organism>
<dbReference type="HOGENOM" id="CLU_2614048_0_0_11"/>
<keyword evidence="2" id="KW-1185">Reference proteome</keyword>
<dbReference type="Proteomes" id="UP000009888">
    <property type="component" value="Unassembled WGS sequence"/>
</dbReference>
<protein>
    <submittedName>
        <fullName evidence="1">Uncharacterized protein</fullName>
    </submittedName>
</protein>
<comment type="caution">
    <text evidence="1">The sequence shown here is derived from an EMBL/GenBank/DDBJ whole genome shotgun (WGS) entry which is preliminary data.</text>
</comment>